<dbReference type="Gene3D" id="3.30.70.580">
    <property type="entry name" value="Pseudouridine synthase I, catalytic domain, N-terminal subdomain"/>
    <property type="match status" value="1"/>
</dbReference>
<dbReference type="CDD" id="cd02570">
    <property type="entry name" value="PseudoU_synth_EcTruA"/>
    <property type="match status" value="1"/>
</dbReference>
<dbReference type="OMA" id="RKYSYHI"/>
<dbReference type="HAMAP" id="MF_00171">
    <property type="entry name" value="TruA"/>
    <property type="match status" value="1"/>
</dbReference>
<accession>U3IB72</accession>
<protein>
    <recommendedName>
        <fullName evidence="6">tRNA pseudouridine synthase</fullName>
        <ecNumber evidence="6">5.4.99.12</ecNumber>
    </recommendedName>
</protein>
<reference evidence="8" key="2">
    <citation type="submission" date="2025-08" db="UniProtKB">
        <authorList>
            <consortium name="Ensembl"/>
        </authorList>
    </citation>
    <scope>IDENTIFICATION</scope>
</reference>
<dbReference type="PANTHER" id="PTHR11142">
    <property type="entry name" value="PSEUDOURIDYLATE SYNTHASE"/>
    <property type="match status" value="1"/>
</dbReference>
<name>U3IB72_ANAPP</name>
<evidence type="ECO:0000256" key="4">
    <source>
        <dbReference type="PIRSR" id="PIRSR001430-1"/>
    </source>
</evidence>
<evidence type="ECO:0000313" key="9">
    <source>
        <dbReference type="Proteomes" id="UP000016666"/>
    </source>
</evidence>
<dbReference type="HOGENOM" id="CLU_014673_3_1_1"/>
<dbReference type="GO" id="GO:0160147">
    <property type="term" value="F:tRNA pseudouridine(38-40) synthase activity"/>
    <property type="evidence" value="ECO:0007669"/>
    <property type="project" value="UniProtKB-EC"/>
</dbReference>
<keyword evidence="9" id="KW-1185">Reference proteome</keyword>
<gene>
    <name evidence="8" type="primary">PUSL1</name>
</gene>
<evidence type="ECO:0000256" key="1">
    <source>
        <dbReference type="ARBA" id="ARBA00009375"/>
    </source>
</evidence>
<reference evidence="8 9" key="1">
    <citation type="submission" date="2017-10" db="EMBL/GenBank/DDBJ databases">
        <title>A new Pekin duck reference genome.</title>
        <authorList>
            <person name="Hou Z.-C."/>
            <person name="Zhou Z.-K."/>
            <person name="Zhu F."/>
            <person name="Hou S.-S."/>
        </authorList>
    </citation>
    <scope>NUCLEOTIDE SEQUENCE [LARGE SCALE GENOMIC DNA]</scope>
</reference>
<dbReference type="PANTHER" id="PTHR11142:SF0">
    <property type="entry name" value="TRNA PSEUDOURIDINE SYNTHASE-LIKE 1"/>
    <property type="match status" value="1"/>
</dbReference>
<evidence type="ECO:0000259" key="7">
    <source>
        <dbReference type="Pfam" id="PF01416"/>
    </source>
</evidence>
<reference evidence="8" key="3">
    <citation type="submission" date="2025-09" db="UniProtKB">
        <authorList>
            <consortium name="Ensembl"/>
        </authorList>
    </citation>
    <scope>IDENTIFICATION</scope>
</reference>
<dbReference type="GO" id="GO:0003723">
    <property type="term" value="F:RNA binding"/>
    <property type="evidence" value="ECO:0007669"/>
    <property type="project" value="InterPro"/>
</dbReference>
<dbReference type="Proteomes" id="UP000016666">
    <property type="component" value="Chromosome 22"/>
</dbReference>
<dbReference type="EC" id="5.4.99.12" evidence="6"/>
<evidence type="ECO:0000256" key="6">
    <source>
        <dbReference type="RuleBase" id="RU003792"/>
    </source>
</evidence>
<dbReference type="Ensembl" id="ENSAPLT00000005110.2">
    <property type="protein sequence ID" value="ENSAPLP00000004494.2"/>
    <property type="gene ID" value="ENSAPLG00000004946.2"/>
</dbReference>
<dbReference type="InterPro" id="IPR020103">
    <property type="entry name" value="PsdUridine_synth_cat_dom_sf"/>
</dbReference>
<evidence type="ECO:0000313" key="8">
    <source>
        <dbReference type="Ensembl" id="ENSAPLP00000004494.2"/>
    </source>
</evidence>
<dbReference type="PIRSF" id="PIRSF001430">
    <property type="entry name" value="tRNA_psdUrid_synth"/>
    <property type="match status" value="1"/>
</dbReference>
<evidence type="ECO:0000256" key="3">
    <source>
        <dbReference type="ARBA" id="ARBA00023235"/>
    </source>
</evidence>
<feature type="domain" description="Pseudouridine synthase I TruA alpha/beta" evidence="7">
    <location>
        <begin position="164"/>
        <end position="274"/>
    </location>
</feature>
<dbReference type="SUPFAM" id="SSF55120">
    <property type="entry name" value="Pseudouridine synthase"/>
    <property type="match status" value="1"/>
</dbReference>
<organism evidence="8 9">
    <name type="scientific">Anas platyrhynchos platyrhynchos</name>
    <name type="common">Northern mallard</name>
    <dbReference type="NCBI Taxonomy" id="8840"/>
    <lineage>
        <taxon>Eukaryota</taxon>
        <taxon>Metazoa</taxon>
        <taxon>Chordata</taxon>
        <taxon>Craniata</taxon>
        <taxon>Vertebrata</taxon>
        <taxon>Euteleostomi</taxon>
        <taxon>Archelosauria</taxon>
        <taxon>Archosauria</taxon>
        <taxon>Dinosauria</taxon>
        <taxon>Saurischia</taxon>
        <taxon>Theropoda</taxon>
        <taxon>Coelurosauria</taxon>
        <taxon>Aves</taxon>
        <taxon>Neognathae</taxon>
        <taxon>Galloanserae</taxon>
        <taxon>Anseriformes</taxon>
        <taxon>Anatidae</taxon>
        <taxon>Anatinae</taxon>
        <taxon>Anas</taxon>
    </lineage>
</organism>
<dbReference type="GeneTree" id="ENSGT00950000183160"/>
<sequence length="278" mass="30973">VGRSGHTGTSRGRYQLPPGLWLARGRALLLLFIVLSHIDLQKAAQNLKPVVPIKFHISSRTDSGVHALCNAAHLDIQRAPGKPAFQERELIRGLNHHLKSEPIRILSAYRVTSDFHARFSALSRTYIYRLLLGCTRWSEVPVFERDLCWAPPGGYLDVPAMQDAARFLLGTHDFSTFRSLNSETPFQSPIRTILQAEIQPSSGFLAHHYESRNLLSHVLSFQVRRMVGALVAVGQGKLTPHQIKELLELRDARALPPHAMAPPAGLFLKCVEYNEAGG</sequence>
<evidence type="ECO:0000256" key="2">
    <source>
        <dbReference type="ARBA" id="ARBA00022694"/>
    </source>
</evidence>
<dbReference type="Pfam" id="PF01416">
    <property type="entry name" value="PseudoU_synth_1"/>
    <property type="match status" value="1"/>
</dbReference>
<feature type="binding site" evidence="5">
    <location>
        <position position="126"/>
    </location>
    <ligand>
        <name>substrate</name>
    </ligand>
</feature>
<feature type="active site" description="Nucleophile" evidence="4">
    <location>
        <position position="62"/>
    </location>
</feature>
<dbReference type="Gene3D" id="3.30.70.660">
    <property type="entry name" value="Pseudouridine synthase I, catalytic domain, C-terminal subdomain"/>
    <property type="match status" value="1"/>
</dbReference>
<evidence type="ECO:0000256" key="5">
    <source>
        <dbReference type="PIRSR" id="PIRSR001430-2"/>
    </source>
</evidence>
<dbReference type="InterPro" id="IPR020095">
    <property type="entry name" value="PsdUridine_synth_TruA_C"/>
</dbReference>
<keyword evidence="2 6" id="KW-0819">tRNA processing</keyword>
<comment type="catalytic activity">
    <reaction evidence="6">
        <text>uridine(38/39/40) in tRNA = pseudouridine(38/39/40) in tRNA</text>
        <dbReference type="Rhea" id="RHEA:22376"/>
        <dbReference type="Rhea" id="RHEA-COMP:10085"/>
        <dbReference type="Rhea" id="RHEA-COMP:10087"/>
        <dbReference type="ChEBI" id="CHEBI:65314"/>
        <dbReference type="ChEBI" id="CHEBI:65315"/>
        <dbReference type="EC" id="5.4.99.12"/>
    </reaction>
</comment>
<dbReference type="AlphaFoldDB" id="U3IB72"/>
<dbReference type="InterPro" id="IPR020097">
    <property type="entry name" value="PsdUridine_synth_TruA_a/b_dom"/>
</dbReference>
<dbReference type="InterPro" id="IPR001406">
    <property type="entry name" value="PsdUridine_synth_TruA"/>
</dbReference>
<dbReference type="GO" id="GO:0005739">
    <property type="term" value="C:mitochondrion"/>
    <property type="evidence" value="ECO:0007669"/>
    <property type="project" value="Ensembl"/>
</dbReference>
<comment type="similarity">
    <text evidence="1 6">Belongs to the tRNA pseudouridine synthase TruA family.</text>
</comment>
<dbReference type="InterPro" id="IPR020094">
    <property type="entry name" value="TruA/RsuA/RluB/E/F_N"/>
</dbReference>
<keyword evidence="3 6" id="KW-0413">Isomerase</keyword>
<proteinExistence type="inferred from homology"/>
<dbReference type="GO" id="GO:0031119">
    <property type="term" value="P:tRNA pseudouridine synthesis"/>
    <property type="evidence" value="ECO:0007669"/>
    <property type="project" value="TreeGrafter"/>
</dbReference>
<dbReference type="STRING" id="8840.ENSAPLP00000004494"/>